<dbReference type="OrthoDB" id="5527319at2759"/>
<reference evidence="1" key="1">
    <citation type="submission" date="2022-07" db="EMBL/GenBank/DDBJ databases">
        <title>Phylogenomic reconstructions and comparative analyses of Kickxellomycotina fungi.</title>
        <authorList>
            <person name="Reynolds N.K."/>
            <person name="Stajich J.E."/>
            <person name="Barry K."/>
            <person name="Grigoriev I.V."/>
            <person name="Crous P."/>
            <person name="Smith M.E."/>
        </authorList>
    </citation>
    <scope>NUCLEOTIDE SEQUENCE</scope>
    <source>
        <strain evidence="1">BCRC 34297</strain>
    </source>
</reference>
<accession>A0A9W8LAS8</accession>
<organism evidence="1 2">
    <name type="scientific">Coemansia pectinata</name>
    <dbReference type="NCBI Taxonomy" id="1052879"/>
    <lineage>
        <taxon>Eukaryota</taxon>
        <taxon>Fungi</taxon>
        <taxon>Fungi incertae sedis</taxon>
        <taxon>Zoopagomycota</taxon>
        <taxon>Kickxellomycotina</taxon>
        <taxon>Kickxellomycetes</taxon>
        <taxon>Kickxellales</taxon>
        <taxon>Kickxellaceae</taxon>
        <taxon>Coemansia</taxon>
    </lineage>
</organism>
<dbReference type="AlphaFoldDB" id="A0A9W8LAS8"/>
<dbReference type="EMBL" id="JANBUH010000169">
    <property type="protein sequence ID" value="KAJ2753701.1"/>
    <property type="molecule type" value="Genomic_DNA"/>
</dbReference>
<gene>
    <name evidence="1" type="ORF">GGI19_002935</name>
</gene>
<proteinExistence type="predicted"/>
<comment type="caution">
    <text evidence="1">The sequence shown here is derived from an EMBL/GenBank/DDBJ whole genome shotgun (WGS) entry which is preliminary data.</text>
</comment>
<dbReference type="Proteomes" id="UP001140011">
    <property type="component" value="Unassembled WGS sequence"/>
</dbReference>
<name>A0A9W8LAS8_9FUNG</name>
<keyword evidence="2" id="KW-1185">Reference proteome</keyword>
<feature type="non-terminal residue" evidence="1">
    <location>
        <position position="1"/>
    </location>
</feature>
<evidence type="ECO:0000313" key="1">
    <source>
        <dbReference type="EMBL" id="KAJ2753701.1"/>
    </source>
</evidence>
<protein>
    <submittedName>
        <fullName evidence="1">Uncharacterized protein</fullName>
    </submittedName>
</protein>
<sequence>MPVNVEFRDAANSVLFRESLSLDYPLEDVFYLYYPTAPRSLMFYLEGNVALPKSTTLDTIFSMCSNKHIPVVVWARIPAVINPEHTPQWH</sequence>
<evidence type="ECO:0000313" key="2">
    <source>
        <dbReference type="Proteomes" id="UP001140011"/>
    </source>
</evidence>